<name>A0AA43Q835_9GAMM</name>
<evidence type="ECO:0000313" key="1">
    <source>
        <dbReference type="EMBL" id="MDI1232302.1"/>
    </source>
</evidence>
<protein>
    <submittedName>
        <fullName evidence="1">Uncharacterized protein</fullName>
    </submittedName>
</protein>
<comment type="caution">
    <text evidence="1">The sequence shown here is derived from an EMBL/GenBank/DDBJ whole genome shotgun (WGS) entry which is preliminary data.</text>
</comment>
<evidence type="ECO:0000313" key="2">
    <source>
        <dbReference type="Proteomes" id="UP001160519"/>
    </source>
</evidence>
<dbReference type="Proteomes" id="UP001160519">
    <property type="component" value="Unassembled WGS sequence"/>
</dbReference>
<gene>
    <name evidence="1" type="ORF">PSU93_14250</name>
</gene>
<dbReference type="EMBL" id="JAQSDF010000074">
    <property type="protein sequence ID" value="MDI1232302.1"/>
    <property type="molecule type" value="Genomic_DNA"/>
</dbReference>
<keyword evidence="2" id="KW-1185">Reference proteome</keyword>
<accession>A0AA43Q835</accession>
<reference evidence="1" key="1">
    <citation type="submission" date="2023-01" db="EMBL/GenBank/DDBJ databases">
        <title>Biogeochemical cycle of methane in antarctic sediments.</title>
        <authorList>
            <person name="Roldan D.M."/>
            <person name="Menes R.J."/>
        </authorList>
    </citation>
    <scope>NUCLEOTIDE SEQUENCE [LARGE SCALE GENOMIC DNA]</scope>
    <source>
        <strain evidence="1">K-2018 MAG008</strain>
    </source>
</reference>
<dbReference type="AlphaFoldDB" id="A0AA43Q835"/>
<sequence>MSEKDQQETLLMAIEDLKMHYQTLQNPCIALLIARYYRLLSLLNIAQNKQENYAAYAKTWLTRHINNPRHSQKIQHQLNDFIQLFEFNG</sequence>
<organism evidence="1 2">
    <name type="scientific">Candidatus Methylobacter titanis</name>
    <dbReference type="NCBI Taxonomy" id="3053457"/>
    <lineage>
        <taxon>Bacteria</taxon>
        <taxon>Pseudomonadati</taxon>
        <taxon>Pseudomonadota</taxon>
        <taxon>Gammaproteobacteria</taxon>
        <taxon>Methylococcales</taxon>
        <taxon>Methylococcaceae</taxon>
        <taxon>Methylobacter</taxon>
    </lineage>
</organism>
<proteinExistence type="predicted"/>